<dbReference type="CDD" id="cd04301">
    <property type="entry name" value="NAT_SF"/>
    <property type="match status" value="1"/>
</dbReference>
<dbReference type="Gene3D" id="3.40.630.30">
    <property type="match status" value="1"/>
</dbReference>
<keyword evidence="3" id="KW-1185">Reference proteome</keyword>
<accession>A0A3N4IAY1</accession>
<dbReference type="EMBL" id="ML119670">
    <property type="protein sequence ID" value="RPA82606.1"/>
    <property type="molecule type" value="Genomic_DNA"/>
</dbReference>
<feature type="domain" description="N-acetyltransferase" evidence="1">
    <location>
        <begin position="149"/>
        <end position="231"/>
    </location>
</feature>
<dbReference type="Proteomes" id="UP000275078">
    <property type="component" value="Unassembled WGS sequence"/>
</dbReference>
<evidence type="ECO:0000313" key="2">
    <source>
        <dbReference type="EMBL" id="RPA82606.1"/>
    </source>
</evidence>
<dbReference type="OrthoDB" id="410198at2759"/>
<evidence type="ECO:0000313" key="3">
    <source>
        <dbReference type="Proteomes" id="UP000275078"/>
    </source>
</evidence>
<proteinExistence type="predicted"/>
<gene>
    <name evidence="2" type="ORF">BJ508DRAFT_86405</name>
</gene>
<protein>
    <recommendedName>
        <fullName evidence="1">N-acetyltransferase domain-containing protein</fullName>
    </recommendedName>
</protein>
<name>A0A3N4IAY1_ASCIM</name>
<evidence type="ECO:0000259" key="1">
    <source>
        <dbReference type="PROSITE" id="PS51186"/>
    </source>
</evidence>
<dbReference type="SUPFAM" id="SSF55729">
    <property type="entry name" value="Acyl-CoA N-acyltransferases (Nat)"/>
    <property type="match status" value="1"/>
</dbReference>
<dbReference type="PROSITE" id="PS51186">
    <property type="entry name" value="GNAT"/>
    <property type="match status" value="1"/>
</dbReference>
<dbReference type="Pfam" id="PF13508">
    <property type="entry name" value="Acetyltransf_7"/>
    <property type="match status" value="1"/>
</dbReference>
<reference evidence="2 3" key="1">
    <citation type="journal article" date="2018" name="Nat. Ecol. Evol.">
        <title>Pezizomycetes genomes reveal the molecular basis of ectomycorrhizal truffle lifestyle.</title>
        <authorList>
            <person name="Murat C."/>
            <person name="Payen T."/>
            <person name="Noel B."/>
            <person name="Kuo A."/>
            <person name="Morin E."/>
            <person name="Chen J."/>
            <person name="Kohler A."/>
            <person name="Krizsan K."/>
            <person name="Balestrini R."/>
            <person name="Da Silva C."/>
            <person name="Montanini B."/>
            <person name="Hainaut M."/>
            <person name="Levati E."/>
            <person name="Barry K.W."/>
            <person name="Belfiori B."/>
            <person name="Cichocki N."/>
            <person name="Clum A."/>
            <person name="Dockter R.B."/>
            <person name="Fauchery L."/>
            <person name="Guy J."/>
            <person name="Iotti M."/>
            <person name="Le Tacon F."/>
            <person name="Lindquist E.A."/>
            <person name="Lipzen A."/>
            <person name="Malagnac F."/>
            <person name="Mello A."/>
            <person name="Molinier V."/>
            <person name="Miyauchi S."/>
            <person name="Poulain J."/>
            <person name="Riccioni C."/>
            <person name="Rubini A."/>
            <person name="Sitrit Y."/>
            <person name="Splivallo R."/>
            <person name="Traeger S."/>
            <person name="Wang M."/>
            <person name="Zifcakova L."/>
            <person name="Wipf D."/>
            <person name="Zambonelli A."/>
            <person name="Paolocci F."/>
            <person name="Nowrousian M."/>
            <person name="Ottonello S."/>
            <person name="Baldrian P."/>
            <person name="Spatafora J.W."/>
            <person name="Henrissat B."/>
            <person name="Nagy L.G."/>
            <person name="Aury J.M."/>
            <person name="Wincker P."/>
            <person name="Grigoriev I.V."/>
            <person name="Bonfante P."/>
            <person name="Martin F.M."/>
        </authorList>
    </citation>
    <scope>NUCLEOTIDE SEQUENCE [LARGE SCALE GENOMIC DNA]</scope>
    <source>
        <strain evidence="2 3">RN42</strain>
    </source>
</reference>
<organism evidence="2 3">
    <name type="scientific">Ascobolus immersus RN42</name>
    <dbReference type="NCBI Taxonomy" id="1160509"/>
    <lineage>
        <taxon>Eukaryota</taxon>
        <taxon>Fungi</taxon>
        <taxon>Dikarya</taxon>
        <taxon>Ascomycota</taxon>
        <taxon>Pezizomycotina</taxon>
        <taxon>Pezizomycetes</taxon>
        <taxon>Pezizales</taxon>
        <taxon>Ascobolaceae</taxon>
        <taxon>Ascobolus</taxon>
    </lineage>
</organism>
<dbReference type="InterPro" id="IPR016181">
    <property type="entry name" value="Acyl_CoA_acyltransferase"/>
</dbReference>
<dbReference type="AlphaFoldDB" id="A0A3N4IAY1"/>
<dbReference type="PANTHER" id="PTHR42791:SF1">
    <property type="entry name" value="N-ACETYLTRANSFERASE DOMAIN-CONTAINING PROTEIN"/>
    <property type="match status" value="1"/>
</dbReference>
<sequence>MSIMSKKASPFNAEKPTMRIKRVGMEHCREAALSLARAFWNDPVAMYCIDTPDDAWRTEKEKWELHVEIMEYIVAAHIIDGVVHSIGDNFEGVALWMPPGCNADSYSTLFKSGTWRLHYKLSKEGKKRYFEEFMNVLHDTKHDVLKENDDNSWYLVYIGVVPEAQGRGLASQLVNHVAKKCDQDKVPMYLESSKERNNSLYAKLGFKLKTTIQMTRSETPVPLYIMVRDAQPIIPQPIAVAPEARPRVGRAPRLSVSLSIADAMPQLARKVHMNQLQQFNPKMFCESA</sequence>
<dbReference type="STRING" id="1160509.A0A3N4IAY1"/>
<dbReference type="InterPro" id="IPR052523">
    <property type="entry name" value="Trichothecene_AcTrans"/>
</dbReference>
<dbReference type="GO" id="GO:0016747">
    <property type="term" value="F:acyltransferase activity, transferring groups other than amino-acyl groups"/>
    <property type="evidence" value="ECO:0007669"/>
    <property type="project" value="InterPro"/>
</dbReference>
<dbReference type="PANTHER" id="PTHR42791">
    <property type="entry name" value="GNAT FAMILY ACETYLTRANSFERASE"/>
    <property type="match status" value="1"/>
</dbReference>
<dbReference type="InterPro" id="IPR000182">
    <property type="entry name" value="GNAT_dom"/>
</dbReference>